<dbReference type="PANTHER" id="PTHR34819">
    <property type="entry name" value="LARGE CYSTEINE-RICH PERIPLASMIC PROTEIN OMCB"/>
    <property type="match status" value="1"/>
</dbReference>
<dbReference type="NCBIfam" id="TIGR03804">
    <property type="entry name" value="para_beta_helix"/>
    <property type="match status" value="1"/>
</dbReference>
<organism evidence="4 5">
    <name type="scientific">Chitinophaga agrisoli</name>
    <dbReference type="NCBI Taxonomy" id="2607653"/>
    <lineage>
        <taxon>Bacteria</taxon>
        <taxon>Pseudomonadati</taxon>
        <taxon>Bacteroidota</taxon>
        <taxon>Chitinophagia</taxon>
        <taxon>Chitinophagales</taxon>
        <taxon>Chitinophagaceae</taxon>
        <taxon>Chitinophaga</taxon>
    </lineage>
</organism>
<feature type="region of interest" description="Disordered" evidence="1">
    <location>
        <begin position="908"/>
        <end position="927"/>
    </location>
</feature>
<dbReference type="Pfam" id="PF13229">
    <property type="entry name" value="Beta_helix"/>
    <property type="match status" value="1"/>
</dbReference>
<evidence type="ECO:0000259" key="2">
    <source>
        <dbReference type="Pfam" id="PF01345"/>
    </source>
</evidence>
<dbReference type="Gene3D" id="2.160.20.10">
    <property type="entry name" value="Single-stranded right-handed beta-helix, Pectin lyase-like"/>
    <property type="match status" value="1"/>
</dbReference>
<dbReference type="InterPro" id="IPR026444">
    <property type="entry name" value="Secre_tail"/>
</dbReference>
<dbReference type="InterPro" id="IPR039448">
    <property type="entry name" value="Beta_helix"/>
</dbReference>
<dbReference type="NCBIfam" id="TIGR01451">
    <property type="entry name" value="B_ant_repeat"/>
    <property type="match status" value="1"/>
</dbReference>
<evidence type="ECO:0000313" key="5">
    <source>
        <dbReference type="Proteomes" id="UP000324611"/>
    </source>
</evidence>
<dbReference type="Gene3D" id="2.60.40.1170">
    <property type="entry name" value="Mu homology domain, subdomain B"/>
    <property type="match status" value="1"/>
</dbReference>
<dbReference type="InterPro" id="IPR011050">
    <property type="entry name" value="Pectin_lyase_fold/virulence"/>
</dbReference>
<dbReference type="SUPFAM" id="SSF51126">
    <property type="entry name" value="Pectin lyase-like"/>
    <property type="match status" value="1"/>
</dbReference>
<dbReference type="InterPro" id="IPR022441">
    <property type="entry name" value="Para_beta_helix_rpt-2"/>
</dbReference>
<dbReference type="NCBIfam" id="TIGR04183">
    <property type="entry name" value="Por_Secre_tail"/>
    <property type="match status" value="1"/>
</dbReference>
<dbReference type="Pfam" id="PF01345">
    <property type="entry name" value="DUF11"/>
    <property type="match status" value="1"/>
</dbReference>
<dbReference type="SMART" id="SM00710">
    <property type="entry name" value="PbH1"/>
    <property type="match status" value="7"/>
</dbReference>
<sequence>MKHAIRAVVHSQNNFLKLLLLLLLLMLIPYAAARAQTGVSFTVNTLGDEEDPDAGEIGDDGHCDVDPNTPGDQCTFRAAIQNHNGNRNLDHNFIFFEIPNAPEAPGTGNNIITIGATGLGALPSVLGSVTIDGINHASPNSSRIEIDGSMAGATAIGLQLLGGKDEITFLVITKFSSHGVFIAGTPPPGEGGHLLQSLYIGTDQAGANDKGNGGDGIFIDNTPGNTIGGVGVLGNVIAANKGYGIRILGRDQSETGQPNGAHDNRIFGNKIGQDFTGNTELANEQGGILNQNAPVNTIGGATPGQGNTVMGTKTGIWVEGSLSKGVLVLGNFVGKDGTVAKFTAGIRTRAGEQLSVQGNILTNIDSVGIDIFLDANGNYNILKNKITGKAKVGAKFTFGPGRVIQVNYSNNLSFGNDVGLDINESLNGTINWQLVGDTAMNGQTGANLVFRAAGTKQLSNNHWEANASIGFKYLCDFAQGVTAAITINGDVYAKNGAEGFSGKVQLQTQATLTFRLLKLSGSENGKDGMTLGLAATGGARGDVLLGGGTDLSFNLGAALRLQGEKSSIDLFKVSIEDLDAHGNKDRDVVFYLFDIKLGNSFVRNTITDNVGTAIVLDGSSEARIDSNTITNNGGAIQLRDLATATMGRNTISGNAKGIMLAGTGTGSPISANSIFSNTGLGIDLGNDGVTPNDAGDADTGPNNLQNFPVLTAVNTSGGNTTIQGTLNSMPNTAYKLEFFSNAACNPAGFGEGQTFLGSETVTTNASGDAPFSVVLTGVALSPGAVVTATATDPANNTSEFSACLSGGNVQLADLELTKAANNTTLNLGAPVSFTLQLVNKGPSNASGVVVRDLLPAGISFTQASPSTGTYNNATGQWLVGTVNNGAQAALTITGTVTQIGTITNTAEVTASGLPDPDSKPDNGIITEDDQDSATVTVQQQNSIEAQIVQLGVQVNALVASGDLTRQQGDILNALLGAALRFYRDGNPRAAIGTLQVFIGVVNVFTRIRNFPNFHRLSRAKGRELTRSAEKIIAAIRAAIPPASPVMDNGRKPELVLEGTGNGVRQFGNYPNPFRQYTNIIFELPEDTKVRLTVFDQHGRIVTQLLNTRLTAGRHLVPWRPGHLPAGMYLLRLDTDDGGQTIKMIYTE</sequence>
<accession>A0A5B2VQD1</accession>
<dbReference type="InterPro" id="IPR051172">
    <property type="entry name" value="Chlamydia_OmcB"/>
</dbReference>
<dbReference type="PANTHER" id="PTHR34819:SF3">
    <property type="entry name" value="CELL SURFACE PROTEIN"/>
    <property type="match status" value="1"/>
</dbReference>
<dbReference type="AlphaFoldDB" id="A0A5B2VQD1"/>
<evidence type="ECO:0000313" key="4">
    <source>
        <dbReference type="EMBL" id="KAA2241371.1"/>
    </source>
</evidence>
<reference evidence="4 5" key="1">
    <citation type="submission" date="2019-09" db="EMBL/GenBank/DDBJ databases">
        <title>Chitinophaga ginsengihumi sp. nov., isolated from soil of ginseng rhizosphere.</title>
        <authorList>
            <person name="Lee J."/>
        </authorList>
    </citation>
    <scope>NUCLEOTIDE SEQUENCE [LARGE SCALE GENOMIC DNA]</scope>
    <source>
        <strain evidence="4 5">BN140078</strain>
    </source>
</reference>
<dbReference type="InterPro" id="IPR012334">
    <property type="entry name" value="Pectin_lyas_fold"/>
</dbReference>
<keyword evidence="5" id="KW-1185">Reference proteome</keyword>
<name>A0A5B2VQD1_9BACT</name>
<comment type="caution">
    <text evidence="4">The sequence shown here is derived from an EMBL/GenBank/DDBJ whole genome shotgun (WGS) entry which is preliminary data.</text>
</comment>
<dbReference type="InterPro" id="IPR001434">
    <property type="entry name" value="OmcB-like_DUF11"/>
</dbReference>
<protein>
    <submittedName>
        <fullName evidence="4">DUF11 domain-containing protein</fullName>
    </submittedName>
</protein>
<dbReference type="Gene3D" id="2.60.40.4070">
    <property type="match status" value="1"/>
</dbReference>
<dbReference type="InterPro" id="IPR047589">
    <property type="entry name" value="DUF11_rpt"/>
</dbReference>
<dbReference type="EMBL" id="VUOC01000003">
    <property type="protein sequence ID" value="KAA2241371.1"/>
    <property type="molecule type" value="Genomic_DNA"/>
</dbReference>
<evidence type="ECO:0000259" key="3">
    <source>
        <dbReference type="Pfam" id="PF13229"/>
    </source>
</evidence>
<evidence type="ECO:0000256" key="1">
    <source>
        <dbReference type="SAM" id="MobiDB-lite"/>
    </source>
</evidence>
<proteinExistence type="predicted"/>
<reference evidence="4 5" key="2">
    <citation type="submission" date="2019-09" db="EMBL/GenBank/DDBJ databases">
        <authorList>
            <person name="Jin C."/>
        </authorList>
    </citation>
    <scope>NUCLEOTIDE SEQUENCE [LARGE SCALE GENOMIC DNA]</scope>
    <source>
        <strain evidence="4 5">BN140078</strain>
    </source>
</reference>
<dbReference type="Proteomes" id="UP000324611">
    <property type="component" value="Unassembled WGS sequence"/>
</dbReference>
<feature type="domain" description="Right handed beta helix" evidence="3">
    <location>
        <begin position="600"/>
        <end position="684"/>
    </location>
</feature>
<feature type="domain" description="DUF11" evidence="2">
    <location>
        <begin position="813"/>
        <end position="922"/>
    </location>
</feature>
<dbReference type="InterPro" id="IPR006626">
    <property type="entry name" value="PbH1"/>
</dbReference>
<gene>
    <name evidence="4" type="ORF">F0L74_15835</name>
</gene>
<dbReference type="RefSeq" id="WP_149838886.1">
    <property type="nucleotide sequence ID" value="NZ_VUOC01000003.1"/>
</dbReference>